<evidence type="ECO:0008006" key="4">
    <source>
        <dbReference type="Google" id="ProtNLM"/>
    </source>
</evidence>
<reference evidence="2" key="1">
    <citation type="submission" date="2020-08" db="EMBL/GenBank/DDBJ databases">
        <authorList>
            <person name="Hu Y."/>
            <person name="Nguyen S.V."/>
            <person name="Li F."/>
            <person name="Fanning S."/>
        </authorList>
    </citation>
    <scope>NUCLEOTIDE SEQUENCE</scope>
    <source>
        <strain evidence="2">SYSU D8009</strain>
    </source>
</reference>
<evidence type="ECO:0000313" key="2">
    <source>
        <dbReference type="EMBL" id="MBC4015977.1"/>
    </source>
</evidence>
<proteinExistence type="predicted"/>
<dbReference type="EMBL" id="JACOMF010000011">
    <property type="protein sequence ID" value="MBC4015977.1"/>
    <property type="molecule type" value="Genomic_DNA"/>
</dbReference>
<keyword evidence="3" id="KW-1185">Reference proteome</keyword>
<dbReference type="Proteomes" id="UP000600101">
    <property type="component" value="Unassembled WGS sequence"/>
</dbReference>
<keyword evidence="1" id="KW-0732">Signal</keyword>
<feature type="signal peptide" evidence="1">
    <location>
        <begin position="1"/>
        <end position="22"/>
    </location>
</feature>
<accession>A0A9X0R0D1</accession>
<dbReference type="AlphaFoldDB" id="A0A9X0R0D1"/>
<comment type="caution">
    <text evidence="2">The sequence shown here is derived from an EMBL/GenBank/DDBJ whole genome shotgun (WGS) entry which is preliminary data.</text>
</comment>
<gene>
    <name evidence="2" type="ORF">H7965_11650</name>
</gene>
<evidence type="ECO:0000256" key="1">
    <source>
        <dbReference type="SAM" id="SignalP"/>
    </source>
</evidence>
<protein>
    <recommendedName>
        <fullName evidence="4">Lipoprotein</fullName>
    </recommendedName>
</protein>
<sequence length="119" mass="13355">MRRPGKYAFATLALLLAGCAIGPSLEERLAPLIGKREGEVVMALGVPTRTYEADGRKFLQYEERRTTLYPGDPYWARPYGRFGPMLSAGPMMITRSCDMTFTLRQGVVESFLLRGDDCR</sequence>
<organism evidence="2 3">
    <name type="scientific">Siccirubricoccus deserti</name>
    <dbReference type="NCBI Taxonomy" id="2013562"/>
    <lineage>
        <taxon>Bacteria</taxon>
        <taxon>Pseudomonadati</taxon>
        <taxon>Pseudomonadota</taxon>
        <taxon>Alphaproteobacteria</taxon>
        <taxon>Acetobacterales</taxon>
        <taxon>Roseomonadaceae</taxon>
        <taxon>Siccirubricoccus</taxon>
    </lineage>
</organism>
<evidence type="ECO:0000313" key="3">
    <source>
        <dbReference type="Proteomes" id="UP000600101"/>
    </source>
</evidence>
<dbReference type="PROSITE" id="PS51257">
    <property type="entry name" value="PROKAR_LIPOPROTEIN"/>
    <property type="match status" value="1"/>
</dbReference>
<name>A0A9X0R0D1_9PROT</name>
<feature type="chain" id="PRO_5040959742" description="Lipoprotein" evidence="1">
    <location>
        <begin position="23"/>
        <end position="119"/>
    </location>
</feature>
<dbReference type="RefSeq" id="WP_186770750.1">
    <property type="nucleotide sequence ID" value="NZ_JACOMF010000011.1"/>
</dbReference>